<reference evidence="2" key="1">
    <citation type="submission" date="2016-10" db="EMBL/GenBank/DDBJ databases">
        <authorList>
            <person name="Varghese N."/>
            <person name="Submissions S."/>
        </authorList>
    </citation>
    <scope>NUCLEOTIDE SEQUENCE [LARGE SCALE GENOMIC DNA]</scope>
    <source>
        <strain evidence="2">CGMCC 1.10784</strain>
    </source>
</reference>
<proteinExistence type="predicted"/>
<dbReference type="STRING" id="1045775.SAMN05216378_3503"/>
<protein>
    <submittedName>
        <fullName evidence="1">Uncharacterized protein</fullName>
    </submittedName>
</protein>
<dbReference type="RefSeq" id="WP_091187409.1">
    <property type="nucleotide sequence ID" value="NZ_FOMT01000003.1"/>
</dbReference>
<sequence length="243" mass="27283">MTSPLIQYLPDYYHESRQMNAIMDAAAPDIPDVEGRLLHSLFLSESPEEWLYLWKQELQEEDRGALLAKLRSSGTLNRETINALGLSALETFRLSPDDGYTLSGDDAMFPDGEFFGPLITAIYVNPEQVEVVRKLIQISGFAGFNYWLAVTMKQYVKLDTPKTGTLRSLYPGPDRETKLSYEEVSGYKVSTGIAASLYLGISKADAQRGAWWSPGVFFTDQLYFTEKELRIQQSAVTIVPAKS</sequence>
<dbReference type="Proteomes" id="UP000198855">
    <property type="component" value="Unassembled WGS sequence"/>
</dbReference>
<dbReference type="AlphaFoldDB" id="A0A1I2BFF0"/>
<evidence type="ECO:0000313" key="1">
    <source>
        <dbReference type="EMBL" id="SFE54846.1"/>
    </source>
</evidence>
<gene>
    <name evidence="1" type="ORF">SAMN05216378_3503</name>
</gene>
<dbReference type="EMBL" id="FOMT01000003">
    <property type="protein sequence ID" value="SFE54846.1"/>
    <property type="molecule type" value="Genomic_DNA"/>
</dbReference>
<dbReference type="OrthoDB" id="2467739at2"/>
<evidence type="ECO:0000313" key="2">
    <source>
        <dbReference type="Proteomes" id="UP000198855"/>
    </source>
</evidence>
<name>A0A1I2BFF0_9BACL</name>
<accession>A0A1I2BFF0</accession>
<organism evidence="1 2">
    <name type="scientific">Paenibacillus catalpae</name>
    <dbReference type="NCBI Taxonomy" id="1045775"/>
    <lineage>
        <taxon>Bacteria</taxon>
        <taxon>Bacillati</taxon>
        <taxon>Bacillota</taxon>
        <taxon>Bacilli</taxon>
        <taxon>Bacillales</taxon>
        <taxon>Paenibacillaceae</taxon>
        <taxon>Paenibacillus</taxon>
    </lineage>
</organism>
<keyword evidence="2" id="KW-1185">Reference proteome</keyword>